<organism evidence="1 2">
    <name type="scientific">Stephania yunnanensis</name>
    <dbReference type="NCBI Taxonomy" id="152371"/>
    <lineage>
        <taxon>Eukaryota</taxon>
        <taxon>Viridiplantae</taxon>
        <taxon>Streptophyta</taxon>
        <taxon>Embryophyta</taxon>
        <taxon>Tracheophyta</taxon>
        <taxon>Spermatophyta</taxon>
        <taxon>Magnoliopsida</taxon>
        <taxon>Ranunculales</taxon>
        <taxon>Menispermaceae</taxon>
        <taxon>Menispermoideae</taxon>
        <taxon>Cissampelideae</taxon>
        <taxon>Stephania</taxon>
    </lineage>
</organism>
<dbReference type="EMBL" id="JBBNAF010000009">
    <property type="protein sequence ID" value="KAK9115281.1"/>
    <property type="molecule type" value="Genomic_DNA"/>
</dbReference>
<dbReference type="SUPFAM" id="SSF55961">
    <property type="entry name" value="Bet v1-like"/>
    <property type="match status" value="1"/>
</dbReference>
<evidence type="ECO:0000313" key="2">
    <source>
        <dbReference type="Proteomes" id="UP001420932"/>
    </source>
</evidence>
<keyword evidence="2" id="KW-1185">Reference proteome</keyword>
<accession>A0AAP0IGU9</accession>
<sequence length="60" mass="6681">MAKAWAVSFSGAMHVIDAKSDQYLEVKAMLSEVDDEKRSVTFTIIGGDLFKIVEAHNELH</sequence>
<protein>
    <submittedName>
        <fullName evidence="1">Uncharacterized protein</fullName>
    </submittedName>
</protein>
<proteinExistence type="predicted"/>
<reference evidence="1 2" key="1">
    <citation type="submission" date="2024-01" db="EMBL/GenBank/DDBJ databases">
        <title>Genome assemblies of Stephania.</title>
        <authorList>
            <person name="Yang L."/>
        </authorList>
    </citation>
    <scope>NUCLEOTIDE SEQUENCE [LARGE SCALE GENOMIC DNA]</scope>
    <source>
        <strain evidence="1">YNDBR</strain>
        <tissue evidence="1">Leaf</tissue>
    </source>
</reference>
<name>A0AAP0IGU9_9MAGN</name>
<evidence type="ECO:0000313" key="1">
    <source>
        <dbReference type="EMBL" id="KAK9115281.1"/>
    </source>
</evidence>
<comment type="caution">
    <text evidence="1">The sequence shown here is derived from an EMBL/GenBank/DDBJ whole genome shotgun (WGS) entry which is preliminary data.</text>
</comment>
<gene>
    <name evidence="1" type="ORF">Syun_022078</name>
</gene>
<dbReference type="AlphaFoldDB" id="A0AAP0IGU9"/>
<dbReference type="Proteomes" id="UP001420932">
    <property type="component" value="Unassembled WGS sequence"/>
</dbReference>